<evidence type="ECO:0000313" key="5">
    <source>
        <dbReference type="Proteomes" id="UP000289132"/>
    </source>
</evidence>
<dbReference type="Proteomes" id="UP000289132">
    <property type="component" value="Unassembled WGS sequence"/>
</dbReference>
<sequence>MLKKIRIFVLLLLSSILLLIFSLLFSGIKISSFQLLNFKISQFYIKLDKKLILDIKNIEYKSEKKSTNSSIEDIKNNLEILPNVLKWFQNINIEKLSINDNVVKVVFNEDVLSVENKFFLLDSKIDVLSKEVSLDIINLYLKDYNILFKGKARIDYFYEELKYFGDIYYEDLIINGNVDISKGVVKFFIKSDYFKDIHFLKKYLDLPDIANSWMYDNVRGDFKLDWFYGEFDLNKNEIIEKTLQGEAFIQNAKIRFENSLDEIETSRVDVNFKNSTLHFNLINAIYKGKNLKNSFVTIKDIADENSGLVLVNIETKSSLDRDILDILKAYNVVVPVLQKNGETEAKLLLSFPYAEDKPIGYNGVFIAEKSNISISGFDFQTDGAKVILDNNLLYIKDASFVFQDIVDAKTDLKLDLNSLKADGNAYINRVLIKDNNGSKVLDINNKNSFILMDFSKNVDILLKDLSTTIKYDKFLTIDIGDISKIYNYSDILKQNSIKNGNISLKIIDKDKIDFKGFVGGFSSIIKKENKDVNSLEFYGSIDKEGTEISSQDNSIKLNLRDNIALFLDGYEIYFDSNLTKNSKLDFDANIDLKNCKLFIDEEEYKIKVADLFIKKDLISFNATLSDLNIPIKKDNQELKELNIVGKYKNNILDINTKTDDIFLRVKDGQITIKLDGYDIYYDTKYINIHENTENIGIIGTKSNIVIDNRNKILADFYELNINKDRKFFYLEFEDSKVSFTNIGENIDIYIAKLNEKFINSFANSNILDGGSINLYANGTTKSIKGKLLVEDSSLKNVSVLNNIMFFIESSPAFINPLLAIPAVFGLNKLGIYKIKEGVVEFDYDSDKNVINIKDLQTVGNGMDFEGEGVLDLGNKELNVKLNLIFLKTYSSIFEYIPIVNYILLGDEKRVETQIQLTGDLNDPVITTNLFKDGFNAPLNIFKRVFTTPSNLIDNFNKVNQTGDEK</sequence>
<reference evidence="2 4" key="2">
    <citation type="submission" date="2018-07" db="EMBL/GenBank/DDBJ databases">
        <title>Complete genome of the Arcobacter trophiarum type strain LMG 25534.</title>
        <authorList>
            <person name="Miller W.G."/>
            <person name="Yee E."/>
        </authorList>
    </citation>
    <scope>NUCLEOTIDE SEQUENCE [LARGE SCALE GENOMIC DNA]</scope>
    <source>
        <strain evidence="2 4">LMG 25534</strain>
    </source>
</reference>
<evidence type="ECO:0000313" key="2">
    <source>
        <dbReference type="EMBL" id="AXK48894.1"/>
    </source>
</evidence>
<dbReference type="EMBL" id="CP031367">
    <property type="protein sequence ID" value="AXK48894.1"/>
    <property type="molecule type" value="Genomic_DNA"/>
</dbReference>
<dbReference type="KEGG" id="atp:ATR_1030"/>
<keyword evidence="5" id="KW-1185">Reference proteome</keyword>
<dbReference type="AlphaFoldDB" id="A0AAD0QJ02"/>
<gene>
    <name evidence="2" type="ORF">ATR_1030</name>
    <name evidence="3" type="ORF">CRU87_02275</name>
</gene>
<protein>
    <submittedName>
        <fullName evidence="2">AsmA family protein (DUF3971 domain)</fullName>
    </submittedName>
    <submittedName>
        <fullName evidence="3">DUF3971 domain-containing protein</fullName>
    </submittedName>
</protein>
<evidence type="ECO:0000313" key="3">
    <source>
        <dbReference type="EMBL" id="RXJ92628.1"/>
    </source>
</evidence>
<evidence type="ECO:0000313" key="4">
    <source>
        <dbReference type="Proteomes" id="UP000254504"/>
    </source>
</evidence>
<feature type="domain" description="YhdP central" evidence="1">
    <location>
        <begin position="230"/>
        <end position="424"/>
    </location>
</feature>
<organism evidence="2 4">
    <name type="scientific">Aliarcobacter trophiarum LMG 25534</name>
    <dbReference type="NCBI Taxonomy" id="1032241"/>
    <lineage>
        <taxon>Bacteria</taxon>
        <taxon>Pseudomonadati</taxon>
        <taxon>Campylobacterota</taxon>
        <taxon>Epsilonproteobacteria</taxon>
        <taxon>Campylobacterales</taxon>
        <taxon>Arcobacteraceae</taxon>
        <taxon>Aliarcobacter</taxon>
    </lineage>
</organism>
<evidence type="ECO:0000259" key="1">
    <source>
        <dbReference type="Pfam" id="PF13116"/>
    </source>
</evidence>
<accession>A0AAD0QJ02</accession>
<dbReference type="Pfam" id="PF13116">
    <property type="entry name" value="YhdP"/>
    <property type="match status" value="1"/>
</dbReference>
<proteinExistence type="predicted"/>
<dbReference type="EMBL" id="PDKD01000002">
    <property type="protein sequence ID" value="RXJ92628.1"/>
    <property type="molecule type" value="Genomic_DNA"/>
</dbReference>
<dbReference type="InterPro" id="IPR025263">
    <property type="entry name" value="YhdP_central"/>
</dbReference>
<name>A0AAD0QJ02_9BACT</name>
<dbReference type="Proteomes" id="UP000254504">
    <property type="component" value="Chromosome"/>
</dbReference>
<reference evidence="3 5" key="1">
    <citation type="submission" date="2017-10" db="EMBL/GenBank/DDBJ databases">
        <title>Genomics of the genus Arcobacter.</title>
        <authorList>
            <person name="Perez-Cataluna A."/>
            <person name="Figueras M.J."/>
        </authorList>
    </citation>
    <scope>NUCLEOTIDE SEQUENCE [LARGE SCALE GENOMIC DNA]</scope>
    <source>
        <strain evidence="3 5">LMG 25534</strain>
    </source>
</reference>